<evidence type="ECO:0000313" key="3">
    <source>
        <dbReference type="Proteomes" id="UP000254134"/>
    </source>
</evidence>
<dbReference type="Proteomes" id="UP000254134">
    <property type="component" value="Unassembled WGS sequence"/>
</dbReference>
<reference evidence="2 3" key="1">
    <citation type="submission" date="2018-07" db="EMBL/GenBank/DDBJ databases">
        <title>High-quality-draft genome sequence of Gaiella occulta.</title>
        <authorList>
            <person name="Severino R."/>
            <person name="Froufe H.J.C."/>
            <person name="Rainey F.A."/>
            <person name="Barroso C."/>
            <person name="Albuquerque L."/>
            <person name="Lobo-Da-Cunha A."/>
            <person name="Da Costa M.S."/>
            <person name="Egas C."/>
        </authorList>
    </citation>
    <scope>NUCLEOTIDE SEQUENCE [LARGE SCALE GENOMIC DNA]</scope>
    <source>
        <strain evidence="2 3">F2-233</strain>
    </source>
</reference>
<reference evidence="3" key="2">
    <citation type="journal article" date="2019" name="MicrobiologyOpen">
        <title>High-quality draft genome sequence of Gaiella occulta isolated from a 150 meter deep mineral water borehole and comparison with the genome sequences of other deep-branching lineages of the phylum Actinobacteria.</title>
        <authorList>
            <person name="Severino R."/>
            <person name="Froufe H.J.C."/>
            <person name="Barroso C."/>
            <person name="Albuquerque L."/>
            <person name="Lobo-da-Cunha A."/>
            <person name="da Costa M.S."/>
            <person name="Egas C."/>
        </authorList>
    </citation>
    <scope>NUCLEOTIDE SEQUENCE [LARGE SCALE GENOMIC DNA]</scope>
    <source>
        <strain evidence="3">F2-233</strain>
    </source>
</reference>
<evidence type="ECO:0000313" key="2">
    <source>
        <dbReference type="EMBL" id="RDI74038.1"/>
    </source>
</evidence>
<dbReference type="EMBL" id="QQZY01000005">
    <property type="protein sequence ID" value="RDI74038.1"/>
    <property type="molecule type" value="Genomic_DNA"/>
</dbReference>
<keyword evidence="1" id="KW-1133">Transmembrane helix</keyword>
<proteinExistence type="predicted"/>
<evidence type="ECO:0000256" key="1">
    <source>
        <dbReference type="SAM" id="Phobius"/>
    </source>
</evidence>
<dbReference type="Gene3D" id="2.60.40.10">
    <property type="entry name" value="Immunoglobulins"/>
    <property type="match status" value="1"/>
</dbReference>
<accession>A0A7M2YX45</accession>
<comment type="caution">
    <text evidence="2">The sequence shown here is derived from an EMBL/GenBank/DDBJ whole genome shotgun (WGS) entry which is preliminary data.</text>
</comment>
<dbReference type="GO" id="GO:0005975">
    <property type="term" value="P:carbohydrate metabolic process"/>
    <property type="evidence" value="ECO:0007669"/>
    <property type="project" value="UniProtKB-ARBA"/>
</dbReference>
<protein>
    <submittedName>
        <fullName evidence="2">Flp/Fap pilin component</fullName>
    </submittedName>
</protein>
<name>A0A7M2YX45_9ACTN</name>
<dbReference type="AlphaFoldDB" id="A0A7M2YX45"/>
<keyword evidence="1" id="KW-0812">Transmembrane</keyword>
<feature type="transmembrane region" description="Helical" evidence="1">
    <location>
        <begin position="28"/>
        <end position="49"/>
    </location>
</feature>
<organism evidence="2 3">
    <name type="scientific">Gaiella occulta</name>
    <dbReference type="NCBI Taxonomy" id="1002870"/>
    <lineage>
        <taxon>Bacteria</taxon>
        <taxon>Bacillati</taxon>
        <taxon>Actinomycetota</taxon>
        <taxon>Thermoleophilia</taxon>
        <taxon>Gaiellales</taxon>
        <taxon>Gaiellaceae</taxon>
        <taxon>Gaiella</taxon>
    </lineage>
</organism>
<sequence>MRTSLRSLAGRLWSPVRRLRASESGQGLVEYALIIAIVSLGAIASLTFLKGSITGLFSKAGSSISAVAVGGGGGGGGDTTPPSIVINSPSDGQTDVDDKPTYSGTCGTAAGDLTTINLTVTYVSGPNADSNSPYVLSATCSGAGTWSVTHPNSPKLKKKDVYNVTATQADGSGNVGSDTNQFTVKD</sequence>
<dbReference type="InterPro" id="IPR013783">
    <property type="entry name" value="Ig-like_fold"/>
</dbReference>
<keyword evidence="3" id="KW-1185">Reference proteome</keyword>
<keyword evidence="1" id="KW-0472">Membrane</keyword>
<gene>
    <name evidence="2" type="ORF">Gocc_2135</name>
</gene>